<dbReference type="InterPro" id="IPR006703">
    <property type="entry name" value="G_AIG1"/>
</dbReference>
<dbReference type="Gene3D" id="1.10.150.50">
    <property type="entry name" value="Transcription Factor, Ets-1"/>
    <property type="match status" value="1"/>
</dbReference>
<keyword evidence="3" id="KW-0342">GTP-binding</keyword>
<dbReference type="GeneID" id="111102552"/>
<reference evidence="8" key="1">
    <citation type="submission" date="2025-08" db="UniProtKB">
        <authorList>
            <consortium name="RefSeq"/>
        </authorList>
    </citation>
    <scope>IDENTIFICATION</scope>
    <source>
        <tissue evidence="8">Whole sample</tissue>
    </source>
</reference>
<evidence type="ECO:0000313" key="7">
    <source>
        <dbReference type="Proteomes" id="UP000694844"/>
    </source>
</evidence>
<dbReference type="KEGG" id="cvn:111102552"/>
<dbReference type="PANTHER" id="PTHR10903:SF170">
    <property type="entry name" value="GTPASE IMAP FAMILY MEMBER 7"/>
    <property type="match status" value="1"/>
</dbReference>
<dbReference type="InterPro" id="IPR045058">
    <property type="entry name" value="GIMA/IAN/Toc"/>
</dbReference>
<dbReference type="SUPFAM" id="SSF52540">
    <property type="entry name" value="P-loop containing nucleoside triphosphate hydrolases"/>
    <property type="match status" value="1"/>
</dbReference>
<dbReference type="InterPro" id="IPR013761">
    <property type="entry name" value="SAM/pointed_sf"/>
</dbReference>
<protein>
    <submittedName>
        <fullName evidence="8">GTPase IMAP family member 4-like</fullName>
    </submittedName>
</protein>
<keyword evidence="2" id="KW-0547">Nucleotide-binding</keyword>
<evidence type="ECO:0000259" key="6">
    <source>
        <dbReference type="PROSITE" id="PS51720"/>
    </source>
</evidence>
<dbReference type="Proteomes" id="UP000694844">
    <property type="component" value="Chromosome 7"/>
</dbReference>
<dbReference type="PANTHER" id="PTHR10903">
    <property type="entry name" value="GTPASE, IMAP FAMILY MEMBER-RELATED"/>
    <property type="match status" value="1"/>
</dbReference>
<dbReference type="Pfam" id="PF04548">
    <property type="entry name" value="AIG1"/>
    <property type="match status" value="1"/>
</dbReference>
<comment type="similarity">
    <text evidence="1">Belongs to the TRAFAC class TrmE-Era-EngA-EngB-Septin-like GTPase superfamily. AIG1/Toc34/Toc159-like paraseptin GTPase family. IAN subfamily.</text>
</comment>
<evidence type="ECO:0000256" key="3">
    <source>
        <dbReference type="ARBA" id="ARBA00023134"/>
    </source>
</evidence>
<dbReference type="RefSeq" id="XP_022291053.1">
    <property type="nucleotide sequence ID" value="XM_022435345.1"/>
</dbReference>
<dbReference type="Gene3D" id="3.40.50.300">
    <property type="entry name" value="P-loop containing nucleotide triphosphate hydrolases"/>
    <property type="match status" value="1"/>
</dbReference>
<evidence type="ECO:0000256" key="1">
    <source>
        <dbReference type="ARBA" id="ARBA00008535"/>
    </source>
</evidence>
<organism evidence="7 8">
    <name type="scientific">Crassostrea virginica</name>
    <name type="common">Eastern oyster</name>
    <dbReference type="NCBI Taxonomy" id="6565"/>
    <lineage>
        <taxon>Eukaryota</taxon>
        <taxon>Metazoa</taxon>
        <taxon>Spiralia</taxon>
        <taxon>Lophotrochozoa</taxon>
        <taxon>Mollusca</taxon>
        <taxon>Bivalvia</taxon>
        <taxon>Autobranchia</taxon>
        <taxon>Pteriomorphia</taxon>
        <taxon>Ostreida</taxon>
        <taxon>Ostreoidea</taxon>
        <taxon>Ostreidae</taxon>
        <taxon>Crassostrea</taxon>
    </lineage>
</organism>
<keyword evidence="4" id="KW-0175">Coiled coil</keyword>
<dbReference type="PROSITE" id="PS50105">
    <property type="entry name" value="SAM_DOMAIN"/>
    <property type="match status" value="1"/>
</dbReference>
<proteinExistence type="inferred from homology"/>
<evidence type="ECO:0000259" key="5">
    <source>
        <dbReference type="PROSITE" id="PS50105"/>
    </source>
</evidence>
<dbReference type="CDD" id="cd01852">
    <property type="entry name" value="AIG1"/>
    <property type="match status" value="1"/>
</dbReference>
<evidence type="ECO:0000313" key="8">
    <source>
        <dbReference type="RefSeq" id="XP_022291053.1"/>
    </source>
</evidence>
<dbReference type="InterPro" id="IPR001660">
    <property type="entry name" value="SAM"/>
</dbReference>
<feature type="domain" description="AIG1-type G" evidence="6">
    <location>
        <begin position="108"/>
        <end position="313"/>
    </location>
</feature>
<feature type="coiled-coil region" evidence="4">
    <location>
        <begin position="400"/>
        <end position="470"/>
    </location>
</feature>
<sequence>MESFLKSIGKERHLDAFNKNEITLDLLKTLSRENLEKTLTLLNLNVGTFMSIIDAVETLKIKGAVNEVVKPIGNNEIIDGRMEISSPKDVMGREKQEMWDFSEVCPAEREVRLVLLGKTGSGKSASGNSILGLQAFKSNLSGISITRTCSQKFANRFNRKIIVVDTPGIFDTEETNEKIQQEIHKCIGITSPGPHAFIMVISIANRFTEEEQRTVDHFVRHFGENIYKYFFVLFTRQDELERHNINLHDHIRDSPPNLRLFIKRCGGKVFAIDNTLAGNRQDQQVGKLLSEIFRNLEQNGYDYYTDEMYQEAERKIQEIENEMKKRDEEQRIKEMQEIEKRLEKKYKEKLQQEIDKINSLTFELTELRKNQAEREYEVKNLMKVVDAKEKQISECPGAENEEDMQTLDLLRNELAELKDATAKGERKIAEIEKAKNEAEEKNAQIIEKQKQELEDTRREYDRKQDDMYREEIRHQIEMQMALPKQIWDTVKSVGGFLKSIFGR</sequence>
<dbReference type="OrthoDB" id="431287at2759"/>
<keyword evidence="7" id="KW-1185">Reference proteome</keyword>
<dbReference type="AlphaFoldDB" id="A0A8B8AKD9"/>
<evidence type="ECO:0000256" key="2">
    <source>
        <dbReference type="ARBA" id="ARBA00022741"/>
    </source>
</evidence>
<feature type="coiled-coil region" evidence="4">
    <location>
        <begin position="309"/>
        <end position="370"/>
    </location>
</feature>
<dbReference type="SUPFAM" id="SSF47769">
    <property type="entry name" value="SAM/Pointed domain"/>
    <property type="match status" value="1"/>
</dbReference>
<dbReference type="FunFam" id="3.40.50.300:FF:000366">
    <property type="entry name" value="GTPase, IMAP family member 2"/>
    <property type="match status" value="1"/>
</dbReference>
<gene>
    <name evidence="8" type="primary">LOC111102552</name>
</gene>
<dbReference type="GO" id="GO:0005525">
    <property type="term" value="F:GTP binding"/>
    <property type="evidence" value="ECO:0007669"/>
    <property type="project" value="UniProtKB-KW"/>
</dbReference>
<name>A0A8B8AKD9_CRAVI</name>
<accession>A0A8B8AKD9</accession>
<dbReference type="PROSITE" id="PS51720">
    <property type="entry name" value="G_AIG1"/>
    <property type="match status" value="1"/>
</dbReference>
<evidence type="ECO:0000256" key="4">
    <source>
        <dbReference type="SAM" id="Coils"/>
    </source>
</evidence>
<dbReference type="InterPro" id="IPR027417">
    <property type="entry name" value="P-loop_NTPase"/>
</dbReference>
<feature type="domain" description="SAM" evidence="5">
    <location>
        <begin position="1"/>
        <end position="62"/>
    </location>
</feature>